<dbReference type="EMBL" id="CP045810">
    <property type="protein sequence ID" value="QHN40135.1"/>
    <property type="molecule type" value="Genomic_DNA"/>
</dbReference>
<reference evidence="1" key="1">
    <citation type="journal article" date="2021" name="Nat. Microbiol.">
        <title>Cocultivation of an ultrasmall environmental parasitic bacterium with lytic ability against bacteria associated with wastewater foams.</title>
        <authorList>
            <person name="Batinovic S."/>
            <person name="Rose J.J.A."/>
            <person name="Ratcliffe J."/>
            <person name="Seviour R.J."/>
            <person name="Petrovski S."/>
        </authorList>
    </citation>
    <scope>NUCLEOTIDE SEQUENCE</scope>
    <source>
        <strain evidence="1">CON44</strain>
    </source>
</reference>
<dbReference type="RefSeq" id="WP_005186786.1">
    <property type="nucleotide sequence ID" value="NZ_CP045804.1"/>
</dbReference>
<gene>
    <name evidence="1" type="ORF">GII30_14140</name>
</gene>
<protein>
    <submittedName>
        <fullName evidence="1">Uncharacterized protein</fullName>
    </submittedName>
</protein>
<name>A0A857MF79_9ACTN</name>
<dbReference type="AlphaFoldDB" id="A0A857MF79"/>
<accession>A0A857MF79</accession>
<evidence type="ECO:0000313" key="1">
    <source>
        <dbReference type="EMBL" id="QHN40135.1"/>
    </source>
</evidence>
<sequence>MTTIIESMDTDRPRRVHATIDIAGVAWPAYKVWALIAAVVAALFAVVLTGSGEITMWACALTLTTVWWAARLLDGNPTS</sequence>
<proteinExistence type="predicted"/>
<organism evidence="1">
    <name type="scientific">Gordonia amarae</name>
    <dbReference type="NCBI Taxonomy" id="36821"/>
    <lineage>
        <taxon>Bacteria</taxon>
        <taxon>Bacillati</taxon>
        <taxon>Actinomycetota</taxon>
        <taxon>Actinomycetes</taxon>
        <taxon>Mycobacteriales</taxon>
        <taxon>Gordoniaceae</taxon>
        <taxon>Gordonia</taxon>
    </lineage>
</organism>